<dbReference type="RefSeq" id="WP_143879469.1">
    <property type="nucleotide sequence ID" value="NZ_BAABLZ010000001.1"/>
</dbReference>
<evidence type="ECO:0000313" key="3">
    <source>
        <dbReference type="Proteomes" id="UP000315891"/>
    </source>
</evidence>
<keyword evidence="3" id="KW-1185">Reference proteome</keyword>
<dbReference type="InterPro" id="IPR002347">
    <property type="entry name" value="SDR_fam"/>
</dbReference>
<sequence>MDPCIAVVTGANRGLGLEFVRQLLARGDRVLAACRQPGKASSLNALAGDHPGRLHVLPLDVANEASRTAFARELALVLDDDARIDLMVNNAGALHSGERWGQVRESALDDSFRTNAIGPFLLTQALAPRLADACPEQGRRGGKVAFVSTVMASIGTRREFRSPSYCASKAALDMLAVQAAHALAARGIAVALLHPGWAQTDMGGDGADVTAADSVAGLLRQVDATDASKPLQLRDWRGETIAW</sequence>
<dbReference type="PROSITE" id="PS00061">
    <property type="entry name" value="ADH_SHORT"/>
    <property type="match status" value="1"/>
</dbReference>
<dbReference type="Pfam" id="PF00106">
    <property type="entry name" value="adh_short"/>
    <property type="match status" value="1"/>
</dbReference>
<dbReference type="PANTHER" id="PTHR45458">
    <property type="entry name" value="SHORT-CHAIN DEHYDROGENASE/REDUCTASE SDR"/>
    <property type="match status" value="1"/>
</dbReference>
<organism evidence="2 3">
    <name type="scientific">Pseudoluteimonas lycopersici</name>
    <dbReference type="NCBI Taxonomy" id="1324796"/>
    <lineage>
        <taxon>Bacteria</taxon>
        <taxon>Pseudomonadati</taxon>
        <taxon>Pseudomonadota</taxon>
        <taxon>Gammaproteobacteria</taxon>
        <taxon>Lysobacterales</taxon>
        <taxon>Lysobacteraceae</taxon>
        <taxon>Pseudoluteimonas</taxon>
    </lineage>
</organism>
<evidence type="ECO:0000313" key="2">
    <source>
        <dbReference type="EMBL" id="QDQ73958.1"/>
    </source>
</evidence>
<dbReference type="InterPro" id="IPR036291">
    <property type="entry name" value="NAD(P)-bd_dom_sf"/>
</dbReference>
<dbReference type="PANTHER" id="PTHR45458:SF1">
    <property type="entry name" value="SHORT CHAIN DEHYDROGENASE"/>
    <property type="match status" value="1"/>
</dbReference>
<evidence type="ECO:0000256" key="1">
    <source>
        <dbReference type="RuleBase" id="RU000363"/>
    </source>
</evidence>
<accession>A0A516V602</accession>
<dbReference type="SUPFAM" id="SSF51735">
    <property type="entry name" value="NAD(P)-binding Rossmann-fold domains"/>
    <property type="match status" value="1"/>
</dbReference>
<proteinExistence type="inferred from homology"/>
<dbReference type="AlphaFoldDB" id="A0A516V602"/>
<dbReference type="InterPro" id="IPR052184">
    <property type="entry name" value="SDR_enzymes"/>
</dbReference>
<protein>
    <submittedName>
        <fullName evidence="2">SDR family oxidoreductase</fullName>
    </submittedName>
</protein>
<dbReference type="PRINTS" id="PR00081">
    <property type="entry name" value="GDHRDH"/>
</dbReference>
<dbReference type="Proteomes" id="UP000315891">
    <property type="component" value="Chromosome"/>
</dbReference>
<dbReference type="PRINTS" id="PR00080">
    <property type="entry name" value="SDRFAMILY"/>
</dbReference>
<comment type="similarity">
    <text evidence="1">Belongs to the short-chain dehydrogenases/reductases (SDR) family.</text>
</comment>
<name>A0A516V602_9GAMM</name>
<gene>
    <name evidence="2" type="ORF">FNZ56_08755</name>
</gene>
<dbReference type="InterPro" id="IPR020904">
    <property type="entry name" value="Sc_DH/Rdtase_CS"/>
</dbReference>
<dbReference type="OrthoDB" id="5786478at2"/>
<dbReference type="EMBL" id="CP041742">
    <property type="protein sequence ID" value="QDQ73958.1"/>
    <property type="molecule type" value="Genomic_DNA"/>
</dbReference>
<reference evidence="2 3" key="1">
    <citation type="submission" date="2019-07" db="EMBL/GenBank/DDBJ databases">
        <title>Lysobacter weifangensis sp. nov., isolated from bensulfuron-methyl contaminated farmland soil.</title>
        <authorList>
            <person name="Zhao H."/>
        </authorList>
    </citation>
    <scope>NUCLEOTIDE SEQUENCE [LARGE SCALE GENOMIC DNA]</scope>
    <source>
        <strain evidence="2 3">CC-Bw-6</strain>
    </source>
</reference>
<dbReference type="Gene3D" id="3.40.50.720">
    <property type="entry name" value="NAD(P)-binding Rossmann-like Domain"/>
    <property type="match status" value="1"/>
</dbReference>
<dbReference type="GO" id="GO:0016616">
    <property type="term" value="F:oxidoreductase activity, acting on the CH-OH group of donors, NAD or NADP as acceptor"/>
    <property type="evidence" value="ECO:0007669"/>
    <property type="project" value="TreeGrafter"/>
</dbReference>
<dbReference type="CDD" id="cd05325">
    <property type="entry name" value="carb_red_sniffer_like_SDR_c"/>
    <property type="match status" value="1"/>
</dbReference>